<dbReference type="PANTHER" id="PTHR33021:SF339">
    <property type="entry name" value="OS07G0570600 PROTEIN"/>
    <property type="match status" value="1"/>
</dbReference>
<evidence type="ECO:0000313" key="4">
    <source>
        <dbReference type="EMBL" id="TXG63652.1"/>
    </source>
</evidence>
<dbReference type="SUPFAM" id="SSF49503">
    <property type="entry name" value="Cupredoxins"/>
    <property type="match status" value="1"/>
</dbReference>
<dbReference type="Proteomes" id="UP000323000">
    <property type="component" value="Chromosome 4"/>
</dbReference>
<dbReference type="EMBL" id="VAHF01000004">
    <property type="protein sequence ID" value="TXG63652.1"/>
    <property type="molecule type" value="Genomic_DNA"/>
</dbReference>
<dbReference type="InterPro" id="IPR003245">
    <property type="entry name" value="Phytocyanin_dom"/>
</dbReference>
<keyword evidence="2" id="KW-0812">Transmembrane</keyword>
<protein>
    <recommendedName>
        <fullName evidence="3">Phytocyanin domain-containing protein</fullName>
    </recommendedName>
</protein>
<feature type="compositionally biased region" description="Low complexity" evidence="1">
    <location>
        <begin position="147"/>
        <end position="163"/>
    </location>
</feature>
<evidence type="ECO:0000256" key="2">
    <source>
        <dbReference type="SAM" id="Phobius"/>
    </source>
</evidence>
<keyword evidence="5" id="KW-1185">Reference proteome</keyword>
<keyword evidence="2" id="KW-0472">Membrane</keyword>
<feature type="region of interest" description="Disordered" evidence="1">
    <location>
        <begin position="146"/>
        <end position="173"/>
    </location>
</feature>
<feature type="domain" description="Phytocyanin" evidence="3">
    <location>
        <begin position="32"/>
        <end position="138"/>
    </location>
</feature>
<dbReference type="PANTHER" id="PTHR33021">
    <property type="entry name" value="BLUE COPPER PROTEIN"/>
    <property type="match status" value="1"/>
</dbReference>
<keyword evidence="2" id="KW-1133">Transmembrane helix</keyword>
<dbReference type="InterPro" id="IPR039391">
    <property type="entry name" value="Phytocyanin-like"/>
</dbReference>
<gene>
    <name evidence="4" type="ORF">EZV62_010646</name>
</gene>
<sequence>MGLVKSTSSSAVVFLMIMITMSSICTISMSSVEYKLLDDLDSVGSGWTTMDDDNSYYYDVPVPVELGASIVLLYDNTSHNLVEVRVKDYDTCNLTSPIAKYDSGRDNITFDREGNYYFICGFPNHCLHGEKMIFMTAQLLYPPPPLMTTSSESTTPPSTFSTSGLKIAPQNKT</sequence>
<dbReference type="GO" id="GO:0005886">
    <property type="term" value="C:plasma membrane"/>
    <property type="evidence" value="ECO:0007669"/>
    <property type="project" value="TreeGrafter"/>
</dbReference>
<dbReference type="Gene3D" id="2.60.40.420">
    <property type="entry name" value="Cupredoxins - blue copper proteins"/>
    <property type="match status" value="1"/>
</dbReference>
<dbReference type="InterPro" id="IPR008972">
    <property type="entry name" value="Cupredoxin"/>
</dbReference>
<proteinExistence type="predicted"/>
<dbReference type="AlphaFoldDB" id="A0A5C7I565"/>
<dbReference type="Pfam" id="PF02298">
    <property type="entry name" value="Cu_bind_like"/>
    <property type="match status" value="1"/>
</dbReference>
<evidence type="ECO:0000313" key="5">
    <source>
        <dbReference type="Proteomes" id="UP000323000"/>
    </source>
</evidence>
<organism evidence="4 5">
    <name type="scientific">Acer yangbiense</name>
    <dbReference type="NCBI Taxonomy" id="1000413"/>
    <lineage>
        <taxon>Eukaryota</taxon>
        <taxon>Viridiplantae</taxon>
        <taxon>Streptophyta</taxon>
        <taxon>Embryophyta</taxon>
        <taxon>Tracheophyta</taxon>
        <taxon>Spermatophyta</taxon>
        <taxon>Magnoliopsida</taxon>
        <taxon>eudicotyledons</taxon>
        <taxon>Gunneridae</taxon>
        <taxon>Pentapetalae</taxon>
        <taxon>rosids</taxon>
        <taxon>malvids</taxon>
        <taxon>Sapindales</taxon>
        <taxon>Sapindaceae</taxon>
        <taxon>Hippocastanoideae</taxon>
        <taxon>Acereae</taxon>
        <taxon>Acer</taxon>
    </lineage>
</organism>
<dbReference type="PROSITE" id="PS51485">
    <property type="entry name" value="PHYTOCYANIN"/>
    <property type="match status" value="1"/>
</dbReference>
<feature type="transmembrane region" description="Helical" evidence="2">
    <location>
        <begin position="12"/>
        <end position="32"/>
    </location>
</feature>
<dbReference type="OrthoDB" id="5421909at2759"/>
<comment type="caution">
    <text evidence="4">The sequence shown here is derived from an EMBL/GenBank/DDBJ whole genome shotgun (WGS) entry which is preliminary data.</text>
</comment>
<reference evidence="5" key="1">
    <citation type="journal article" date="2019" name="Gigascience">
        <title>De novo genome assembly of the endangered Acer yangbiense, a plant species with extremely small populations endemic to Yunnan Province, China.</title>
        <authorList>
            <person name="Yang J."/>
            <person name="Wariss H.M."/>
            <person name="Tao L."/>
            <person name="Zhang R."/>
            <person name="Yun Q."/>
            <person name="Hollingsworth P."/>
            <person name="Dao Z."/>
            <person name="Luo G."/>
            <person name="Guo H."/>
            <person name="Ma Y."/>
            <person name="Sun W."/>
        </authorList>
    </citation>
    <scope>NUCLEOTIDE SEQUENCE [LARGE SCALE GENOMIC DNA]</scope>
    <source>
        <strain evidence="5">cv. Malutang</strain>
    </source>
</reference>
<name>A0A5C7I565_9ROSI</name>
<evidence type="ECO:0000256" key="1">
    <source>
        <dbReference type="SAM" id="MobiDB-lite"/>
    </source>
</evidence>
<dbReference type="GO" id="GO:0009055">
    <property type="term" value="F:electron transfer activity"/>
    <property type="evidence" value="ECO:0007669"/>
    <property type="project" value="InterPro"/>
</dbReference>
<evidence type="ECO:0000259" key="3">
    <source>
        <dbReference type="PROSITE" id="PS51485"/>
    </source>
</evidence>
<accession>A0A5C7I565</accession>